<comment type="similarity">
    <text evidence="1">Belongs to the short-chain dehydrogenases/reductases (SDR) family.</text>
</comment>
<sequence length="263" mass="26658">MNRIDLSGRTAIVAGGAQGTALAVAQAISASGGNVMLAMRSQEAANAAAATVGGNAVGVAARAVDQAAAQRCVEAAVDRFGGVDILVNAFGNNHAHGRVVDQDYLRFTKTLGVNLWAPILWTSVVTRVWMSEHGGVVINTLDGTGPAGDRGLYGASNAALIQLTAELAVELSPTVRVNAVAVGIAGFEHAGSATTLTRTGEADEVGDVVASLASDAESWVPGQTLVFACGCGRSRPHALGSSRCGPVDVRNTDGNTPHSSSSR</sequence>
<proteinExistence type="inferred from homology"/>
<dbReference type="SUPFAM" id="SSF51735">
    <property type="entry name" value="NAD(P)-binding Rossmann-fold domains"/>
    <property type="match status" value="1"/>
</dbReference>
<name>A0A2N3VK98_9NOCA</name>
<evidence type="ECO:0000313" key="3">
    <source>
        <dbReference type="EMBL" id="PKV82045.1"/>
    </source>
</evidence>
<dbReference type="CDD" id="cd05233">
    <property type="entry name" value="SDR_c"/>
    <property type="match status" value="1"/>
</dbReference>
<gene>
    <name evidence="3" type="ORF">ATK86_6529</name>
</gene>
<evidence type="ECO:0000313" key="4">
    <source>
        <dbReference type="Proteomes" id="UP000233766"/>
    </source>
</evidence>
<comment type="caution">
    <text evidence="3">The sequence shown here is derived from an EMBL/GenBank/DDBJ whole genome shotgun (WGS) entry which is preliminary data.</text>
</comment>
<evidence type="ECO:0000256" key="2">
    <source>
        <dbReference type="SAM" id="MobiDB-lite"/>
    </source>
</evidence>
<dbReference type="PANTHER" id="PTHR43943:SF2">
    <property type="entry name" value="DEHYDROGENASE_REDUCTASE 4"/>
    <property type="match status" value="1"/>
</dbReference>
<dbReference type="AlphaFoldDB" id="A0A2N3VK98"/>
<dbReference type="InterPro" id="IPR002347">
    <property type="entry name" value="SDR_fam"/>
</dbReference>
<dbReference type="EMBL" id="PJMW01000002">
    <property type="protein sequence ID" value="PKV82045.1"/>
    <property type="molecule type" value="Genomic_DNA"/>
</dbReference>
<dbReference type="PRINTS" id="PR00081">
    <property type="entry name" value="GDHRDH"/>
</dbReference>
<dbReference type="Pfam" id="PF13561">
    <property type="entry name" value="adh_short_C2"/>
    <property type="match status" value="1"/>
</dbReference>
<dbReference type="Proteomes" id="UP000233766">
    <property type="component" value="Unassembled WGS sequence"/>
</dbReference>
<keyword evidence="4" id="KW-1185">Reference proteome</keyword>
<dbReference type="RefSeq" id="WP_101468776.1">
    <property type="nucleotide sequence ID" value="NZ_PJMW01000002.1"/>
</dbReference>
<dbReference type="InterPro" id="IPR036291">
    <property type="entry name" value="NAD(P)-bd_dom_sf"/>
</dbReference>
<evidence type="ECO:0000256" key="1">
    <source>
        <dbReference type="ARBA" id="ARBA00006484"/>
    </source>
</evidence>
<accession>A0A2N3VK98</accession>
<protein>
    <submittedName>
        <fullName evidence="3">NAD(P)-dependent dehydrogenase (Short-subunit alcohol dehydrogenase family)</fullName>
    </submittedName>
</protein>
<organism evidence="3 4">
    <name type="scientific">Nocardia fluminea</name>
    <dbReference type="NCBI Taxonomy" id="134984"/>
    <lineage>
        <taxon>Bacteria</taxon>
        <taxon>Bacillati</taxon>
        <taxon>Actinomycetota</taxon>
        <taxon>Actinomycetes</taxon>
        <taxon>Mycobacteriales</taxon>
        <taxon>Nocardiaceae</taxon>
        <taxon>Nocardia</taxon>
    </lineage>
</organism>
<dbReference type="PRINTS" id="PR00080">
    <property type="entry name" value="SDRFAMILY"/>
</dbReference>
<dbReference type="PANTHER" id="PTHR43943">
    <property type="entry name" value="DEHYDROGENASE/REDUCTASE (SDR FAMILY) MEMBER 4"/>
    <property type="match status" value="1"/>
</dbReference>
<dbReference type="OrthoDB" id="9789398at2"/>
<feature type="region of interest" description="Disordered" evidence="2">
    <location>
        <begin position="238"/>
        <end position="263"/>
    </location>
</feature>
<reference evidence="3 4" key="1">
    <citation type="submission" date="2017-12" db="EMBL/GenBank/DDBJ databases">
        <title>Sequencing the genomes of 1000 Actinobacteria strains.</title>
        <authorList>
            <person name="Klenk H.-P."/>
        </authorList>
    </citation>
    <scope>NUCLEOTIDE SEQUENCE [LARGE SCALE GENOMIC DNA]</scope>
    <source>
        <strain evidence="3 4">DSM 44489</strain>
    </source>
</reference>
<dbReference type="Gene3D" id="3.40.50.720">
    <property type="entry name" value="NAD(P)-binding Rossmann-like Domain"/>
    <property type="match status" value="1"/>
</dbReference>
<feature type="compositionally biased region" description="Polar residues" evidence="2">
    <location>
        <begin position="252"/>
        <end position="263"/>
    </location>
</feature>